<evidence type="ECO:0000313" key="2">
    <source>
        <dbReference type="Proteomes" id="UP000657918"/>
    </source>
</evidence>
<sequence>MEVLVDAVLLNCFESAEICFQSQHLAEVWKGAAMEKFPPKDSIQDFKDRIWFSTLHHEDSRVVSGL</sequence>
<proteinExistence type="predicted"/>
<accession>A0A835K471</accession>
<organism evidence="1 2">
    <name type="scientific">Salix dunnii</name>
    <dbReference type="NCBI Taxonomy" id="1413687"/>
    <lineage>
        <taxon>Eukaryota</taxon>
        <taxon>Viridiplantae</taxon>
        <taxon>Streptophyta</taxon>
        <taxon>Embryophyta</taxon>
        <taxon>Tracheophyta</taxon>
        <taxon>Spermatophyta</taxon>
        <taxon>Magnoliopsida</taxon>
        <taxon>eudicotyledons</taxon>
        <taxon>Gunneridae</taxon>
        <taxon>Pentapetalae</taxon>
        <taxon>rosids</taxon>
        <taxon>fabids</taxon>
        <taxon>Malpighiales</taxon>
        <taxon>Salicaceae</taxon>
        <taxon>Saliceae</taxon>
        <taxon>Salix</taxon>
    </lineage>
</organism>
<reference evidence="1 2" key="1">
    <citation type="submission" date="2020-10" db="EMBL/GenBank/DDBJ databases">
        <title>Plant Genome Project.</title>
        <authorList>
            <person name="Zhang R.-G."/>
        </authorList>
    </citation>
    <scope>NUCLEOTIDE SEQUENCE [LARGE SCALE GENOMIC DNA]</scope>
    <source>
        <strain evidence="1">FAFU-HL-1</strain>
        <tissue evidence="1">Leaf</tissue>
    </source>
</reference>
<gene>
    <name evidence="1" type="ORF">SADUNF_Sadunf07G0102400</name>
</gene>
<comment type="caution">
    <text evidence="1">The sequence shown here is derived from an EMBL/GenBank/DDBJ whole genome shotgun (WGS) entry which is preliminary data.</text>
</comment>
<dbReference type="AlphaFoldDB" id="A0A835K471"/>
<name>A0A835K471_9ROSI</name>
<protein>
    <submittedName>
        <fullName evidence="1">Uncharacterized protein</fullName>
    </submittedName>
</protein>
<keyword evidence="2" id="KW-1185">Reference proteome</keyword>
<evidence type="ECO:0000313" key="1">
    <source>
        <dbReference type="EMBL" id="KAF9679076.1"/>
    </source>
</evidence>
<dbReference type="EMBL" id="JADGMS010000007">
    <property type="protein sequence ID" value="KAF9679076.1"/>
    <property type="molecule type" value="Genomic_DNA"/>
</dbReference>
<dbReference type="Proteomes" id="UP000657918">
    <property type="component" value="Unassembled WGS sequence"/>
</dbReference>